<dbReference type="AlphaFoldDB" id="E4Y2G7"/>
<name>E4Y2G7_OIKDI</name>
<organism evidence="2">
    <name type="scientific">Oikopleura dioica</name>
    <name type="common">Tunicate</name>
    <dbReference type="NCBI Taxonomy" id="34765"/>
    <lineage>
        <taxon>Eukaryota</taxon>
        <taxon>Metazoa</taxon>
        <taxon>Chordata</taxon>
        <taxon>Tunicata</taxon>
        <taxon>Appendicularia</taxon>
        <taxon>Copelata</taxon>
        <taxon>Oikopleuridae</taxon>
        <taxon>Oikopleura</taxon>
    </lineage>
</organism>
<reference evidence="2" key="1">
    <citation type="journal article" date="2010" name="Science">
        <title>Plasticity of animal genome architecture unmasked by rapid evolution of a pelagic tunicate.</title>
        <authorList>
            <person name="Denoeud F."/>
            <person name="Henriet S."/>
            <person name="Mungpakdee S."/>
            <person name="Aury J.M."/>
            <person name="Da Silva C."/>
            <person name="Brinkmann H."/>
            <person name="Mikhaleva J."/>
            <person name="Olsen L.C."/>
            <person name="Jubin C."/>
            <person name="Canestro C."/>
            <person name="Bouquet J.M."/>
            <person name="Danks G."/>
            <person name="Poulain J."/>
            <person name="Campsteijn C."/>
            <person name="Adamski M."/>
            <person name="Cross I."/>
            <person name="Yadetie F."/>
            <person name="Muffato M."/>
            <person name="Louis A."/>
            <person name="Butcher S."/>
            <person name="Tsagkogeorga G."/>
            <person name="Konrad A."/>
            <person name="Singh S."/>
            <person name="Jensen M.F."/>
            <person name="Cong E.H."/>
            <person name="Eikeseth-Otteraa H."/>
            <person name="Noel B."/>
            <person name="Anthouard V."/>
            <person name="Porcel B.M."/>
            <person name="Kachouri-Lafond R."/>
            <person name="Nishino A."/>
            <person name="Ugolini M."/>
            <person name="Chourrout P."/>
            <person name="Nishida H."/>
            <person name="Aasland R."/>
            <person name="Huzurbazar S."/>
            <person name="Westhof E."/>
            <person name="Delsuc F."/>
            <person name="Lehrach H."/>
            <person name="Reinhardt R."/>
            <person name="Weissenbach J."/>
            <person name="Roy S.W."/>
            <person name="Artiguenave F."/>
            <person name="Postlethwait J.H."/>
            <person name="Manak J.R."/>
            <person name="Thompson E.M."/>
            <person name="Jaillon O."/>
            <person name="Du Pasquier L."/>
            <person name="Boudinot P."/>
            <person name="Liberles D.A."/>
            <person name="Volff J.N."/>
            <person name="Philippe H."/>
            <person name="Lenhard B."/>
            <person name="Roest Crollius H."/>
            <person name="Wincker P."/>
            <person name="Chourrout D."/>
        </authorList>
    </citation>
    <scope>NUCLEOTIDE SEQUENCE [LARGE SCALE GENOMIC DNA]</scope>
</reference>
<feature type="coiled-coil region" evidence="1">
    <location>
        <begin position="152"/>
        <end position="183"/>
    </location>
</feature>
<accession>E4Y2G7</accession>
<evidence type="ECO:0000256" key="1">
    <source>
        <dbReference type="SAM" id="Coils"/>
    </source>
</evidence>
<evidence type="ECO:0000313" key="2">
    <source>
        <dbReference type="EMBL" id="CBY16057.1"/>
    </source>
</evidence>
<proteinExistence type="predicted"/>
<evidence type="ECO:0000313" key="3">
    <source>
        <dbReference type="Proteomes" id="UP000001307"/>
    </source>
</evidence>
<sequence>MPKKRGKVTDSLPPVDDPLIDQAARIIKDQSQSLKSDLEAEIDKKLKQKLKSQQAEIQNLRHCIDQLKADNQGLYKNADSKLMQLDDAVKKIDEMAYELNYIKTQSVKLKEDCNFIKQKFEETSVTISNSLENLGDLVNQKASEGDEVAEAVETLKADIEAHQKDIESKLDTNQQEIDDQINEIRSSLVSAINKAGKEAAKHGSCCVIA</sequence>
<keyword evidence="3" id="KW-1185">Reference proteome</keyword>
<protein>
    <submittedName>
        <fullName evidence="2">Uncharacterized protein</fullName>
    </submittedName>
</protein>
<dbReference type="OrthoDB" id="10315899at2759"/>
<keyword evidence="1" id="KW-0175">Coiled coil</keyword>
<dbReference type="Gene3D" id="1.10.287.1490">
    <property type="match status" value="1"/>
</dbReference>
<feature type="coiled-coil region" evidence="1">
    <location>
        <begin position="28"/>
        <end position="70"/>
    </location>
</feature>
<dbReference type="Proteomes" id="UP000001307">
    <property type="component" value="Unassembled WGS sequence"/>
</dbReference>
<dbReference type="SUPFAM" id="SSF58113">
    <property type="entry name" value="Apolipoprotein A-I"/>
    <property type="match status" value="1"/>
</dbReference>
<dbReference type="InParanoid" id="E4Y2G7"/>
<dbReference type="EMBL" id="FN653839">
    <property type="protein sequence ID" value="CBY16057.1"/>
    <property type="molecule type" value="Genomic_DNA"/>
</dbReference>
<gene>
    <name evidence="2" type="ORF">GSOID_T00016365001</name>
</gene>